<gene>
    <name evidence="1" type="ORF">KRM00_001040</name>
</gene>
<dbReference type="RefSeq" id="WP_009894852.1">
    <property type="nucleotide sequence ID" value="NZ_BINM01000001.1"/>
</dbReference>
<evidence type="ECO:0000313" key="2">
    <source>
        <dbReference type="Proteomes" id="UP000878956"/>
    </source>
</evidence>
<reference evidence="1" key="1">
    <citation type="journal article" date="2018" name="Genome Biol.">
        <title>SKESA: strategic k-mer extension for scrupulous assemblies.</title>
        <authorList>
            <person name="Souvorov A."/>
            <person name="Agarwala R."/>
            <person name="Lipman D.J."/>
        </authorList>
    </citation>
    <scope>NUCLEOTIDE SEQUENCE</scope>
    <source>
        <strain evidence="1">HN1000</strain>
    </source>
</reference>
<dbReference type="EMBL" id="DAEPXK010000008">
    <property type="protein sequence ID" value="HBH1541578.1"/>
    <property type="molecule type" value="Genomic_DNA"/>
</dbReference>
<name>A0AAN6A549_CLODI</name>
<evidence type="ECO:0000313" key="1">
    <source>
        <dbReference type="EMBL" id="HBH1541578.1"/>
    </source>
</evidence>
<sequence length="52" mass="6024">MSQHKIKPIQATPELSGKDAELFIRQVFSKPSQKEIERNERLLNIITSCRTL</sequence>
<protein>
    <submittedName>
        <fullName evidence="1">Uncharacterized protein</fullName>
    </submittedName>
</protein>
<dbReference type="AlphaFoldDB" id="A0AAN6A549"/>
<proteinExistence type="predicted"/>
<dbReference type="Proteomes" id="UP000878956">
    <property type="component" value="Unassembled WGS sequence"/>
</dbReference>
<accession>A0AAN6A549</accession>
<organism evidence="1 2">
    <name type="scientific">Clostridioides difficile</name>
    <name type="common">Peptoclostridium difficile</name>
    <dbReference type="NCBI Taxonomy" id="1496"/>
    <lineage>
        <taxon>Bacteria</taxon>
        <taxon>Bacillati</taxon>
        <taxon>Bacillota</taxon>
        <taxon>Clostridia</taxon>
        <taxon>Peptostreptococcales</taxon>
        <taxon>Peptostreptococcaceae</taxon>
        <taxon>Clostridioides</taxon>
    </lineage>
</organism>
<comment type="caution">
    <text evidence="1">The sequence shown here is derived from an EMBL/GenBank/DDBJ whole genome shotgun (WGS) entry which is preliminary data.</text>
</comment>
<reference evidence="1" key="2">
    <citation type="submission" date="2021-06" db="EMBL/GenBank/DDBJ databases">
        <authorList>
            <consortium name="NCBI Pathogen Detection Project"/>
        </authorList>
    </citation>
    <scope>NUCLEOTIDE SEQUENCE</scope>
    <source>
        <strain evidence="1">HN1000</strain>
    </source>
</reference>